<dbReference type="Proteomes" id="UP000644507">
    <property type="component" value="Unassembled WGS sequence"/>
</dbReference>
<dbReference type="PANTHER" id="PTHR43498">
    <property type="entry name" value="FERREDOXIN:COB-COM HETERODISULFIDE REDUCTASE SUBUNIT A"/>
    <property type="match status" value="1"/>
</dbReference>
<accession>A0A918TXL3</accession>
<evidence type="ECO:0000256" key="1">
    <source>
        <dbReference type="ARBA" id="ARBA00022485"/>
    </source>
</evidence>
<name>A0A918TXL3_9BACT</name>
<dbReference type="GO" id="GO:0016491">
    <property type="term" value="F:oxidoreductase activity"/>
    <property type="evidence" value="ECO:0007669"/>
    <property type="project" value="UniProtKB-KW"/>
</dbReference>
<reference evidence="6" key="1">
    <citation type="journal article" date="2014" name="Int. J. Syst. Evol. Microbiol.">
        <title>Complete genome sequence of Corynebacterium casei LMG S-19264T (=DSM 44701T), isolated from a smear-ripened cheese.</title>
        <authorList>
            <consortium name="US DOE Joint Genome Institute (JGI-PGF)"/>
            <person name="Walter F."/>
            <person name="Albersmeier A."/>
            <person name="Kalinowski J."/>
            <person name="Ruckert C."/>
        </authorList>
    </citation>
    <scope>NUCLEOTIDE SEQUENCE</scope>
    <source>
        <strain evidence="6">KCTC 12988</strain>
    </source>
</reference>
<dbReference type="GO" id="GO:0051539">
    <property type="term" value="F:4 iron, 4 sulfur cluster binding"/>
    <property type="evidence" value="ECO:0007669"/>
    <property type="project" value="UniProtKB-KW"/>
</dbReference>
<keyword evidence="4" id="KW-0408">Iron</keyword>
<dbReference type="Pfam" id="PF12831">
    <property type="entry name" value="FAD_oxidored"/>
    <property type="match status" value="1"/>
</dbReference>
<keyword evidence="1" id="KW-0004">4Fe-4S</keyword>
<reference evidence="6" key="2">
    <citation type="submission" date="2020-09" db="EMBL/GenBank/DDBJ databases">
        <authorList>
            <person name="Sun Q."/>
            <person name="Kim S."/>
        </authorList>
    </citation>
    <scope>NUCLEOTIDE SEQUENCE</scope>
    <source>
        <strain evidence="6">KCTC 12988</strain>
    </source>
</reference>
<sequence length="759" mass="83872">MIHQDASSEVRETKLETISCDFVVIGGGLAGTCAAISAARQGIQVTLVQDRPVLGGNASSEVRLWSLGATSHMGNNNRFSREGGLVDEILVENTFRNKEGNVLIFDTILLEKVKNEPNIRLLLNTAAHTVEKSDPNTISRVHAFCSQNSTRYTLEAPLFCDASGDGIAAFQAGAAFRMGAEDGSEFDEGFAPDDSYGELLGHTIYFYSKDLGKPVSYTAPEFALKDITQLPRFRNIDVHDHGCKFWWLEYGGRRDTVHETEEIKWELWKVVYGVWDYIKNSGKFPEAETMTLEWVGTIPGKRESRRFEGDYMISQKDVIDQIEHHDAISAGGWSLDLHPADAVYSEQPGCNQWHSKGVYGLPYRCHYSRNVSNLFLAGRIISSSHVAFGSTRVILTCGHGGVAVGAAAAQCIHENKKPADLLEPSSLKTLQNTLNITGQSIPGIPIEDSSDLVLTAQLSASSTLALTEIPANDQWLPLEYPVAQLLPFQADTKVKVTATIRAKKNATIKVALRTAEKPYNYTPDLTLEEFEHAVTAGTQTITTEFTQTLGEAKYAFLCYYGDPDIEIQTSAVLATGLVSVQKKFNKAVSNDGEQIPPEGIGIDRFEFWVPNRRPAGQNLALRLDPALPAYSLEHLKNGYTKPWIASNAWAADLSDEKPRIDLAWESPQTISKITLYFDTDYDHAMETSQWGHPENLMPHCVRSYRILDEHGTVLHSCEANHQTINRIALDSPVTTSKLTLEIDHPSATVPAALFKISCH</sequence>
<dbReference type="InterPro" id="IPR036188">
    <property type="entry name" value="FAD/NAD-bd_sf"/>
</dbReference>
<evidence type="ECO:0000313" key="6">
    <source>
        <dbReference type="EMBL" id="GHC67534.1"/>
    </source>
</evidence>
<proteinExistence type="predicted"/>
<dbReference type="EMBL" id="BMXI01000024">
    <property type="protein sequence ID" value="GHC67534.1"/>
    <property type="molecule type" value="Genomic_DNA"/>
</dbReference>
<protein>
    <recommendedName>
        <fullName evidence="8">FAD-binding dehydrogenase</fullName>
    </recommendedName>
</protein>
<dbReference type="SUPFAM" id="SSF51905">
    <property type="entry name" value="FAD/NAD(P)-binding domain"/>
    <property type="match status" value="1"/>
</dbReference>
<organism evidence="6 7">
    <name type="scientific">Roseibacillus persicicus</name>
    <dbReference type="NCBI Taxonomy" id="454148"/>
    <lineage>
        <taxon>Bacteria</taxon>
        <taxon>Pseudomonadati</taxon>
        <taxon>Verrucomicrobiota</taxon>
        <taxon>Verrucomicrobiia</taxon>
        <taxon>Verrucomicrobiales</taxon>
        <taxon>Verrucomicrobiaceae</taxon>
        <taxon>Roseibacillus</taxon>
    </lineage>
</organism>
<evidence type="ECO:0000256" key="3">
    <source>
        <dbReference type="ARBA" id="ARBA00023002"/>
    </source>
</evidence>
<gene>
    <name evidence="6" type="ORF">GCM10007100_39530</name>
</gene>
<keyword evidence="7" id="KW-1185">Reference proteome</keyword>
<dbReference type="AlphaFoldDB" id="A0A918TXL3"/>
<keyword evidence="5" id="KW-0411">Iron-sulfur</keyword>
<dbReference type="Gene3D" id="3.50.50.60">
    <property type="entry name" value="FAD/NAD(P)-binding domain"/>
    <property type="match status" value="1"/>
</dbReference>
<dbReference type="RefSeq" id="WP_189574419.1">
    <property type="nucleotide sequence ID" value="NZ_BMXI01000024.1"/>
</dbReference>
<dbReference type="InterPro" id="IPR039650">
    <property type="entry name" value="HdrA-like"/>
</dbReference>
<dbReference type="GO" id="GO:0046872">
    <property type="term" value="F:metal ion binding"/>
    <property type="evidence" value="ECO:0007669"/>
    <property type="project" value="UniProtKB-KW"/>
</dbReference>
<evidence type="ECO:0008006" key="8">
    <source>
        <dbReference type="Google" id="ProtNLM"/>
    </source>
</evidence>
<evidence type="ECO:0000256" key="4">
    <source>
        <dbReference type="ARBA" id="ARBA00023004"/>
    </source>
</evidence>
<keyword evidence="3" id="KW-0560">Oxidoreductase</keyword>
<evidence type="ECO:0000313" key="7">
    <source>
        <dbReference type="Proteomes" id="UP000644507"/>
    </source>
</evidence>
<keyword evidence="2" id="KW-0479">Metal-binding</keyword>
<comment type="caution">
    <text evidence="6">The sequence shown here is derived from an EMBL/GenBank/DDBJ whole genome shotgun (WGS) entry which is preliminary data.</text>
</comment>
<evidence type="ECO:0000256" key="2">
    <source>
        <dbReference type="ARBA" id="ARBA00022723"/>
    </source>
</evidence>
<evidence type="ECO:0000256" key="5">
    <source>
        <dbReference type="ARBA" id="ARBA00023014"/>
    </source>
</evidence>
<dbReference type="PANTHER" id="PTHR43498:SF1">
    <property type="entry name" value="COB--COM HETERODISULFIDE REDUCTASE IRON-SULFUR SUBUNIT A"/>
    <property type="match status" value="1"/>
</dbReference>